<sequence>MALLGQESAFQAVGQPGQDYFEVKAPEGVLQIVDYLRQNPAVFEKMRQKGKERSQEFTFDKIQKEWVDLLTSTVTFLRRISEQITMLV</sequence>
<dbReference type="Proteomes" id="UP000316958">
    <property type="component" value="Unassembled WGS sequence"/>
</dbReference>
<gene>
    <name evidence="1" type="ORF">EWV57_09340</name>
</gene>
<organism evidence="1 2">
    <name type="scientific">Microcystis aeruginosa Ma_QC_Ch_20071001_S25D</name>
    <dbReference type="NCBI Taxonomy" id="2486250"/>
    <lineage>
        <taxon>Bacteria</taxon>
        <taxon>Bacillati</taxon>
        <taxon>Cyanobacteriota</taxon>
        <taxon>Cyanophyceae</taxon>
        <taxon>Oscillatoriophycideae</taxon>
        <taxon>Chroococcales</taxon>
        <taxon>Microcystaceae</taxon>
        <taxon>Microcystis</taxon>
    </lineage>
</organism>
<evidence type="ECO:0000313" key="1">
    <source>
        <dbReference type="EMBL" id="TRU50869.1"/>
    </source>
</evidence>
<name>A0A552FVV8_MICAE</name>
<comment type="caution">
    <text evidence="1">The sequence shown here is derived from an EMBL/GenBank/DDBJ whole genome shotgun (WGS) entry which is preliminary data.</text>
</comment>
<dbReference type="AlphaFoldDB" id="A0A552FVV8"/>
<evidence type="ECO:0000313" key="2">
    <source>
        <dbReference type="Proteomes" id="UP000316958"/>
    </source>
</evidence>
<proteinExistence type="predicted"/>
<reference evidence="1 2" key="1">
    <citation type="submission" date="2019-01" db="EMBL/GenBank/DDBJ databases">
        <title>Coherence of Microcystis species and biogeography revealed through population genomics.</title>
        <authorList>
            <person name="Perez-Carrascal O.M."/>
            <person name="Terrat Y."/>
            <person name="Giani A."/>
            <person name="Fortin N."/>
            <person name="Tromas N."/>
            <person name="Shapiro B.J."/>
        </authorList>
    </citation>
    <scope>NUCLEOTIDE SEQUENCE [LARGE SCALE GENOMIC DNA]</scope>
    <source>
        <strain evidence="1">Ma_QC_Ch_20071001_S25D</strain>
    </source>
</reference>
<dbReference type="EMBL" id="SFBE01000156">
    <property type="protein sequence ID" value="TRU50869.1"/>
    <property type="molecule type" value="Genomic_DNA"/>
</dbReference>
<accession>A0A552FVV8</accession>
<protein>
    <submittedName>
        <fullName evidence="1">Uncharacterized protein</fullName>
    </submittedName>
</protein>